<accession>A0A7X2ZUR7</accession>
<dbReference type="AlphaFoldDB" id="A0A7X2ZUR7"/>
<sequence>MKSLSNNQITIIILAAGASSRMGRPKQLLPWEKTSLLDHAIRTAKSSDAMEVITVLGANADLIKSHLKEGEAYIENPLWQSGLGSSIACGVTELLQSGKAISGVLIMLADQPLIDFKYLNSLIRTSTENKNKIIATAYKNRAGVPALFPKIYFDDLLKLNKDFGAKQLLEREGNEVITISTGHCIMDIDTEEDYEQIKQRNETEI</sequence>
<organism evidence="2 3">
    <name type="scientific">Zobellia amurskyensis</name>
    <dbReference type="NCBI Taxonomy" id="248905"/>
    <lineage>
        <taxon>Bacteria</taxon>
        <taxon>Pseudomonadati</taxon>
        <taxon>Bacteroidota</taxon>
        <taxon>Flavobacteriia</taxon>
        <taxon>Flavobacteriales</taxon>
        <taxon>Flavobacteriaceae</taxon>
        <taxon>Zobellia</taxon>
    </lineage>
</organism>
<dbReference type="Proteomes" id="UP000540519">
    <property type="component" value="Unassembled WGS sequence"/>
</dbReference>
<dbReference type="Pfam" id="PF12804">
    <property type="entry name" value="NTP_transf_3"/>
    <property type="match status" value="1"/>
</dbReference>
<keyword evidence="3" id="KW-1185">Reference proteome</keyword>
<protein>
    <submittedName>
        <fullName evidence="2">Nucleotidyltransferase family protein</fullName>
    </submittedName>
</protein>
<comment type="caution">
    <text evidence="2">The sequence shown here is derived from an EMBL/GenBank/DDBJ whole genome shotgun (WGS) entry which is preliminary data.</text>
</comment>
<keyword evidence="2" id="KW-0808">Transferase</keyword>
<dbReference type="Gene3D" id="3.90.550.10">
    <property type="entry name" value="Spore Coat Polysaccharide Biosynthesis Protein SpsA, Chain A"/>
    <property type="match status" value="1"/>
</dbReference>
<dbReference type="InterPro" id="IPR029044">
    <property type="entry name" value="Nucleotide-diphossugar_trans"/>
</dbReference>
<dbReference type="OrthoDB" id="9779263at2"/>
<dbReference type="RefSeq" id="WP_155600237.1">
    <property type="nucleotide sequence ID" value="NZ_RCNR01000025.1"/>
</dbReference>
<dbReference type="PANTHER" id="PTHR43777:SF1">
    <property type="entry name" value="MOLYBDENUM COFACTOR CYTIDYLYLTRANSFERASE"/>
    <property type="match status" value="1"/>
</dbReference>
<name>A0A7X2ZUR7_9FLAO</name>
<feature type="domain" description="MobA-like NTP transferase" evidence="1">
    <location>
        <begin position="12"/>
        <end position="172"/>
    </location>
</feature>
<dbReference type="SUPFAM" id="SSF53448">
    <property type="entry name" value="Nucleotide-diphospho-sugar transferases"/>
    <property type="match status" value="1"/>
</dbReference>
<reference evidence="2 3" key="1">
    <citation type="journal article" date="2019" name="Mar. Drugs">
        <title>Comparative Genomics and CAZyme Genome Repertoires of Marine Zobellia amurskyensis KMM 3526(T) and Zobellia laminariae KMM 3676(T).</title>
        <authorList>
            <person name="Chernysheva N."/>
            <person name="Bystritskaya E."/>
            <person name="Stenkova A."/>
            <person name="Golovkin I."/>
            <person name="Nedashkovskaya O."/>
            <person name="Isaeva M."/>
        </authorList>
    </citation>
    <scope>NUCLEOTIDE SEQUENCE [LARGE SCALE GENOMIC DNA]</scope>
    <source>
        <strain evidence="2 3">KMM 3526</strain>
    </source>
</reference>
<dbReference type="InterPro" id="IPR025877">
    <property type="entry name" value="MobA-like_NTP_Trfase"/>
</dbReference>
<proteinExistence type="predicted"/>
<dbReference type="CDD" id="cd04182">
    <property type="entry name" value="GT_2_like_f"/>
    <property type="match status" value="1"/>
</dbReference>
<evidence type="ECO:0000313" key="2">
    <source>
        <dbReference type="EMBL" id="MUH36780.1"/>
    </source>
</evidence>
<dbReference type="GO" id="GO:0016779">
    <property type="term" value="F:nucleotidyltransferase activity"/>
    <property type="evidence" value="ECO:0007669"/>
    <property type="project" value="UniProtKB-ARBA"/>
</dbReference>
<gene>
    <name evidence="2" type="ORF">D9O36_13075</name>
</gene>
<evidence type="ECO:0000313" key="3">
    <source>
        <dbReference type="Proteomes" id="UP000540519"/>
    </source>
</evidence>
<dbReference type="EMBL" id="RCNR01000025">
    <property type="protein sequence ID" value="MUH36780.1"/>
    <property type="molecule type" value="Genomic_DNA"/>
</dbReference>
<evidence type="ECO:0000259" key="1">
    <source>
        <dbReference type="Pfam" id="PF12804"/>
    </source>
</evidence>
<dbReference type="PANTHER" id="PTHR43777">
    <property type="entry name" value="MOLYBDENUM COFACTOR CYTIDYLYLTRANSFERASE"/>
    <property type="match status" value="1"/>
</dbReference>